<feature type="compositionally biased region" description="Low complexity" evidence="1">
    <location>
        <begin position="365"/>
        <end position="387"/>
    </location>
</feature>
<dbReference type="NCBIfam" id="NF041492">
    <property type="entry name" value="MobF"/>
    <property type="match status" value="1"/>
</dbReference>
<dbReference type="InterPro" id="IPR014862">
    <property type="entry name" value="TrwC"/>
</dbReference>
<dbReference type="Proteomes" id="UP001356095">
    <property type="component" value="Unassembled WGS sequence"/>
</dbReference>
<dbReference type="Pfam" id="PF08751">
    <property type="entry name" value="TrwC"/>
    <property type="match status" value="1"/>
</dbReference>
<protein>
    <submittedName>
        <fullName evidence="3">MobF family relaxase</fullName>
    </submittedName>
</protein>
<dbReference type="RefSeq" id="WP_330094647.1">
    <property type="nucleotide sequence ID" value="NZ_JAUZMY010000037.1"/>
</dbReference>
<organism evidence="3 4">
    <name type="scientific">Nocardiopsis codii</name>
    <dbReference type="NCBI Taxonomy" id="3065942"/>
    <lineage>
        <taxon>Bacteria</taxon>
        <taxon>Bacillati</taxon>
        <taxon>Actinomycetota</taxon>
        <taxon>Actinomycetes</taxon>
        <taxon>Streptosporangiales</taxon>
        <taxon>Nocardiopsidaceae</taxon>
        <taxon>Nocardiopsis</taxon>
    </lineage>
</organism>
<evidence type="ECO:0000313" key="3">
    <source>
        <dbReference type="EMBL" id="MEE2040883.1"/>
    </source>
</evidence>
<proteinExistence type="predicted"/>
<accession>A0ABU7KF92</accession>
<evidence type="ECO:0000256" key="1">
    <source>
        <dbReference type="SAM" id="MobiDB-lite"/>
    </source>
</evidence>
<comment type="caution">
    <text evidence="3">The sequence shown here is derived from an EMBL/GenBank/DDBJ whole genome shotgun (WGS) entry which is preliminary data.</text>
</comment>
<evidence type="ECO:0000259" key="2">
    <source>
        <dbReference type="Pfam" id="PF08751"/>
    </source>
</evidence>
<evidence type="ECO:0000313" key="4">
    <source>
        <dbReference type="Proteomes" id="UP001356095"/>
    </source>
</evidence>
<keyword evidence="4" id="KW-1185">Reference proteome</keyword>
<feature type="region of interest" description="Disordered" evidence="1">
    <location>
        <begin position="365"/>
        <end position="394"/>
    </location>
</feature>
<gene>
    <name evidence="3" type="primary">mobF</name>
    <name evidence="3" type="ORF">Q8791_27050</name>
</gene>
<dbReference type="EMBL" id="JAUZMY010000037">
    <property type="protein sequence ID" value="MEE2040883.1"/>
    <property type="molecule type" value="Genomic_DNA"/>
</dbReference>
<feature type="region of interest" description="Disordered" evidence="1">
    <location>
        <begin position="1092"/>
        <end position="1124"/>
    </location>
</feature>
<feature type="region of interest" description="Disordered" evidence="1">
    <location>
        <begin position="990"/>
        <end position="1014"/>
    </location>
</feature>
<sequence length="1197" mass="128434">MATKISNAAQGDYRLAQQCGADEITAADVAVSYRLDGADRPIERVGDGWSEFGIEAGTVLENASDVEEVRRLLAGRDPHSPRQLVKPKVAVHPQAMLPAKVFVAALESAAADRGLSVEQLVAGDPWSTARVGRLERALLRDGEHHRAPVADLERVAAAAGIGLEDVFEDQELKYARTHRDQRVQVGVMGYDITFDRPKGISVLQGLAPEHIAARMERIHLEAVRESVAALQGWAGYAMAGHHGDGQTARRLDTSGLIGTMTVHRTARPVDGQPGDPHLHTHVMLANLARGEDGKWRTIAAGGRDLMRHVPAVGELYRALERAKLSRELGVRFEQDPRTNRWDVVGVPPSLRSVFSRRAQQIRAVAGEGATAAQGRAAGRASARAKVASTPASERASWHERAQEAGHDPALVVAAALGQGPEGPTTGRGPGGPQPGPQSPDELAAAVWHPETGVTAHTKVVTRAKILAHVAGALGVGLPSAAMLEMLTDHVLADGRAVVLPEAGTVHMSNASRYTSADIPAAERVIMTAAADRLGAGKAIAQGQTSLEVLKAWQKAKGFALSEEQVQVIGRLIGHGHGIDTVLGVAGAGKTTIMSAARTAWEASGLRVEGAAVAAVAAAGLRAEAGIASRTVASWQRRIATGPGLEGVDVLVLDEAAMVGDRDLAALVDEAGRTGTKLVMIGDPLQLKSVAAGGSFTHVHQAVDGAELHENRRQRSEIDRQTLEAWRTGARRSALAMWGERGMVRAAVDADAALGQMAAGWWEDRSRLRDAHDAVERVLMLAATNADVEQLNTHGRAFARAEGLLTGPDTTWTLGSGERLALAAGDQARMRANDYRSRSSSDPDVLNGYRGLIREVDPTRGALFEWRRADTLEQAWITPEAITRGDLSHGYASTIASAQGLTCDRAHVYGLGADAHGLYAAMSRARERTDLYLPALEVEPDTVRQRRGEARSEAEQCARVIAAYADTLTDDETGLVLAELEEAAPPLGEVVPARPDPAADHEPPADGQVPEHETQAAQAAALRETAKYLRDEVLPLRRQEYRLAEQRAEIGRIRLLLDRTKPSTARTAAHQARERIHQTSAQVSALRAQARELSEQAKAGRERQEREAAQAEQRRRRLEKLEPTALSRGMTRAELAALDTDQLPALEIEAARADWLASQKAANERAARIPRTPPRSPSHSHRPPTHTPKPTRGYGYGR</sequence>
<feature type="compositionally biased region" description="Basic and acidic residues" evidence="1">
    <location>
        <begin position="996"/>
        <end position="1013"/>
    </location>
</feature>
<dbReference type="SUPFAM" id="SSF55464">
    <property type="entry name" value="Origin of replication-binding domain, RBD-like"/>
    <property type="match status" value="1"/>
</dbReference>
<name>A0ABU7KF92_9ACTN</name>
<feature type="compositionally biased region" description="Basic and acidic residues" evidence="1">
    <location>
        <begin position="1092"/>
        <end position="1112"/>
    </location>
</feature>
<dbReference type="Pfam" id="PF13604">
    <property type="entry name" value="AAA_30"/>
    <property type="match status" value="1"/>
</dbReference>
<dbReference type="InterPro" id="IPR027417">
    <property type="entry name" value="P-loop_NTPase"/>
</dbReference>
<feature type="region of interest" description="Disordered" evidence="1">
    <location>
        <begin position="1157"/>
        <end position="1197"/>
    </location>
</feature>
<dbReference type="SUPFAM" id="SSF52540">
    <property type="entry name" value="P-loop containing nucleoside triphosphate hydrolases"/>
    <property type="match status" value="2"/>
</dbReference>
<feature type="region of interest" description="Disordered" evidence="1">
    <location>
        <begin position="417"/>
        <end position="441"/>
    </location>
</feature>
<dbReference type="Gene3D" id="2.30.30.940">
    <property type="match status" value="1"/>
</dbReference>
<dbReference type="Gene3D" id="3.40.50.300">
    <property type="entry name" value="P-loop containing nucleotide triphosphate hydrolases"/>
    <property type="match status" value="2"/>
</dbReference>
<reference evidence="3 4" key="1">
    <citation type="submission" date="2023-08" db="EMBL/GenBank/DDBJ databases">
        <authorList>
            <person name="Girao M."/>
            <person name="Carvalho M.F."/>
        </authorList>
    </citation>
    <scope>NUCLEOTIDE SEQUENCE [LARGE SCALE GENOMIC DNA]</scope>
    <source>
        <strain evidence="3 4">CT-R113</strain>
    </source>
</reference>
<feature type="domain" description="TrwC relaxase" evidence="2">
    <location>
        <begin position="28"/>
        <end position="403"/>
    </location>
</feature>